<dbReference type="EMBL" id="MU863632">
    <property type="protein sequence ID" value="KAK4102138.1"/>
    <property type="molecule type" value="Genomic_DNA"/>
</dbReference>
<accession>A0AAN6Q247</accession>
<gene>
    <name evidence="2" type="ORF">N658DRAFT_353175</name>
</gene>
<feature type="region of interest" description="Disordered" evidence="1">
    <location>
        <begin position="1"/>
        <end position="64"/>
    </location>
</feature>
<protein>
    <submittedName>
        <fullName evidence="2">Uncharacterized protein</fullName>
    </submittedName>
</protein>
<keyword evidence="3" id="KW-1185">Reference proteome</keyword>
<evidence type="ECO:0000313" key="3">
    <source>
        <dbReference type="Proteomes" id="UP001305647"/>
    </source>
</evidence>
<comment type="caution">
    <text evidence="2">The sequence shown here is derived from an EMBL/GenBank/DDBJ whole genome shotgun (WGS) entry which is preliminary data.</text>
</comment>
<name>A0AAN6Q247_9PEZI</name>
<dbReference type="AlphaFoldDB" id="A0AAN6Q247"/>
<dbReference type="Proteomes" id="UP001305647">
    <property type="component" value="Unassembled WGS sequence"/>
</dbReference>
<evidence type="ECO:0000256" key="1">
    <source>
        <dbReference type="SAM" id="MobiDB-lite"/>
    </source>
</evidence>
<sequence length="90" mass="9624">MMVFFPLPKSSGTLDPKNTNRWRGALADPTKNGELRGRGGGEQGVRKRGGTGFAGQPGRGSVLADRGNGQALRLEMNSHLSFISIICIVR</sequence>
<feature type="compositionally biased region" description="Polar residues" evidence="1">
    <location>
        <begin position="10"/>
        <end position="21"/>
    </location>
</feature>
<proteinExistence type="predicted"/>
<reference evidence="2" key="2">
    <citation type="submission" date="2023-05" db="EMBL/GenBank/DDBJ databases">
        <authorList>
            <consortium name="Lawrence Berkeley National Laboratory"/>
            <person name="Steindorff A."/>
            <person name="Hensen N."/>
            <person name="Bonometti L."/>
            <person name="Westerberg I."/>
            <person name="Brannstrom I.O."/>
            <person name="Guillou S."/>
            <person name="Cros-Aarteil S."/>
            <person name="Calhoun S."/>
            <person name="Haridas S."/>
            <person name="Kuo A."/>
            <person name="Mondo S."/>
            <person name="Pangilinan J."/>
            <person name="Riley R."/>
            <person name="Labutti K."/>
            <person name="Andreopoulos B."/>
            <person name="Lipzen A."/>
            <person name="Chen C."/>
            <person name="Yanf M."/>
            <person name="Daum C."/>
            <person name="Ng V."/>
            <person name="Clum A."/>
            <person name="Ohm R."/>
            <person name="Martin F."/>
            <person name="Silar P."/>
            <person name="Natvig D."/>
            <person name="Lalanne C."/>
            <person name="Gautier V."/>
            <person name="Ament-Velasquez S.L."/>
            <person name="Kruys A."/>
            <person name="Hutchinson M.I."/>
            <person name="Powell A.J."/>
            <person name="Barry K."/>
            <person name="Miller A.N."/>
            <person name="Grigoriev I.V."/>
            <person name="Debuchy R."/>
            <person name="Gladieux P."/>
            <person name="Thoren M.H."/>
            <person name="Johannesson H."/>
        </authorList>
    </citation>
    <scope>NUCLEOTIDE SEQUENCE</scope>
    <source>
        <strain evidence="2">CBS 757.83</strain>
    </source>
</reference>
<reference evidence="2" key="1">
    <citation type="journal article" date="2023" name="Mol. Phylogenet. Evol.">
        <title>Genome-scale phylogeny and comparative genomics of the fungal order Sordariales.</title>
        <authorList>
            <person name="Hensen N."/>
            <person name="Bonometti L."/>
            <person name="Westerberg I."/>
            <person name="Brannstrom I.O."/>
            <person name="Guillou S."/>
            <person name="Cros-Aarteil S."/>
            <person name="Calhoun S."/>
            <person name="Haridas S."/>
            <person name="Kuo A."/>
            <person name="Mondo S."/>
            <person name="Pangilinan J."/>
            <person name="Riley R."/>
            <person name="LaButti K."/>
            <person name="Andreopoulos B."/>
            <person name="Lipzen A."/>
            <person name="Chen C."/>
            <person name="Yan M."/>
            <person name="Daum C."/>
            <person name="Ng V."/>
            <person name="Clum A."/>
            <person name="Steindorff A."/>
            <person name="Ohm R.A."/>
            <person name="Martin F."/>
            <person name="Silar P."/>
            <person name="Natvig D.O."/>
            <person name="Lalanne C."/>
            <person name="Gautier V."/>
            <person name="Ament-Velasquez S.L."/>
            <person name="Kruys A."/>
            <person name="Hutchinson M.I."/>
            <person name="Powell A.J."/>
            <person name="Barry K."/>
            <person name="Miller A.N."/>
            <person name="Grigoriev I.V."/>
            <person name="Debuchy R."/>
            <person name="Gladieux P."/>
            <person name="Hiltunen Thoren M."/>
            <person name="Johannesson H."/>
        </authorList>
    </citation>
    <scope>NUCLEOTIDE SEQUENCE</scope>
    <source>
        <strain evidence="2">CBS 757.83</strain>
    </source>
</reference>
<evidence type="ECO:0000313" key="2">
    <source>
        <dbReference type="EMBL" id="KAK4102138.1"/>
    </source>
</evidence>
<organism evidence="2 3">
    <name type="scientific">Parathielavia hyrcaniae</name>
    <dbReference type="NCBI Taxonomy" id="113614"/>
    <lineage>
        <taxon>Eukaryota</taxon>
        <taxon>Fungi</taxon>
        <taxon>Dikarya</taxon>
        <taxon>Ascomycota</taxon>
        <taxon>Pezizomycotina</taxon>
        <taxon>Sordariomycetes</taxon>
        <taxon>Sordariomycetidae</taxon>
        <taxon>Sordariales</taxon>
        <taxon>Chaetomiaceae</taxon>
        <taxon>Parathielavia</taxon>
    </lineage>
</organism>